<dbReference type="EMBL" id="KI632106">
    <property type="protein sequence ID" value="EYU24891.1"/>
    <property type="molecule type" value="Genomic_DNA"/>
</dbReference>
<dbReference type="InterPro" id="IPR017451">
    <property type="entry name" value="F-box-assoc_interact_dom"/>
</dbReference>
<dbReference type="InterPro" id="IPR050796">
    <property type="entry name" value="SCF_F-box_component"/>
</dbReference>
<dbReference type="STRING" id="4155.A0A022QAB0"/>
<dbReference type="InterPro" id="IPR006527">
    <property type="entry name" value="F-box-assoc_dom_typ1"/>
</dbReference>
<dbReference type="PROSITE" id="PS50181">
    <property type="entry name" value="FBOX"/>
    <property type="match status" value="1"/>
</dbReference>
<proteinExistence type="predicted"/>
<dbReference type="InterPro" id="IPR001810">
    <property type="entry name" value="F-box_dom"/>
</dbReference>
<dbReference type="InterPro" id="IPR036047">
    <property type="entry name" value="F-box-like_dom_sf"/>
</dbReference>
<organism evidence="2 3">
    <name type="scientific">Erythranthe guttata</name>
    <name type="common">Yellow monkey flower</name>
    <name type="synonym">Mimulus guttatus</name>
    <dbReference type="NCBI Taxonomy" id="4155"/>
    <lineage>
        <taxon>Eukaryota</taxon>
        <taxon>Viridiplantae</taxon>
        <taxon>Streptophyta</taxon>
        <taxon>Embryophyta</taxon>
        <taxon>Tracheophyta</taxon>
        <taxon>Spermatophyta</taxon>
        <taxon>Magnoliopsida</taxon>
        <taxon>eudicotyledons</taxon>
        <taxon>Gunneridae</taxon>
        <taxon>Pentapetalae</taxon>
        <taxon>asterids</taxon>
        <taxon>lamiids</taxon>
        <taxon>Lamiales</taxon>
        <taxon>Phrymaceae</taxon>
        <taxon>Erythranthe</taxon>
    </lineage>
</organism>
<dbReference type="NCBIfam" id="TIGR01640">
    <property type="entry name" value="F_box_assoc_1"/>
    <property type="match status" value="1"/>
</dbReference>
<gene>
    <name evidence="2" type="ORF">MIMGU_mgv1a020756mg</name>
</gene>
<dbReference type="SUPFAM" id="SSF81383">
    <property type="entry name" value="F-box domain"/>
    <property type="match status" value="1"/>
</dbReference>
<protein>
    <recommendedName>
        <fullName evidence="1">F-box domain-containing protein</fullName>
    </recommendedName>
</protein>
<dbReference type="SMART" id="SM00256">
    <property type="entry name" value="FBOX"/>
    <property type="match status" value="1"/>
</dbReference>
<name>A0A022QAB0_ERYGU</name>
<keyword evidence="3" id="KW-1185">Reference proteome</keyword>
<dbReference type="PANTHER" id="PTHR31672:SF10">
    <property type="entry name" value="F-BOX DOMAIN-CONTAINING PROTEIN"/>
    <property type="match status" value="1"/>
</dbReference>
<feature type="domain" description="F-box" evidence="1">
    <location>
        <begin position="1"/>
        <end position="46"/>
    </location>
</feature>
<dbReference type="AlphaFoldDB" id="A0A022QAB0"/>
<dbReference type="Pfam" id="PF00646">
    <property type="entry name" value="F-box"/>
    <property type="match status" value="1"/>
</dbReference>
<evidence type="ECO:0000313" key="2">
    <source>
        <dbReference type="EMBL" id="EYU24891.1"/>
    </source>
</evidence>
<dbReference type="PANTHER" id="PTHR31672">
    <property type="entry name" value="BNACNNG10540D PROTEIN"/>
    <property type="match status" value="1"/>
</dbReference>
<dbReference type="PhylomeDB" id="A0A022QAB0"/>
<evidence type="ECO:0000259" key="1">
    <source>
        <dbReference type="PROSITE" id="PS50181"/>
    </source>
</evidence>
<accession>A0A022QAB0</accession>
<dbReference type="OMA" id="HADNTLC"/>
<evidence type="ECO:0000313" key="3">
    <source>
        <dbReference type="Proteomes" id="UP000030748"/>
    </source>
</evidence>
<dbReference type="eggNOG" id="ENOG502QVMN">
    <property type="taxonomic scope" value="Eukaryota"/>
</dbReference>
<dbReference type="Pfam" id="PF07734">
    <property type="entry name" value="FBA_1"/>
    <property type="match status" value="1"/>
</dbReference>
<sequence>MSSNNVPTDLLIEILQNLPVKSLIRFAAVSKSWRSIITSAAFMASHLSKGKNHTHTLIHTEGKNSLVKFTADGPFAVDSPSKLEFPYYKPHSIYLRIVDSCDGLVCLSNKSFMIFPQSRGVIWNPSVRNHVVLPDPTINPKDAYISVLGFGVDAGRTHHKVVRFVYCRNAAGIFTTRVEIFSLKTWSWRMLIGGVDLTLGAYPSLLRQVFLNGVVHWLIEEKPIGDNSFRRSYVLAFDVGDEVFDEVMLPEWEAGGSGFAKLSIFLINESLGVVKSTGESCDVWVMKEYCVRESWTKLYTIRLFEKIENVVAFLNSGEALLALENSRLVVYNSETKHPKDLGIYGTPPSLYMYNYVESLLLLRGRTY</sequence>
<reference evidence="2 3" key="1">
    <citation type="journal article" date="2013" name="Proc. Natl. Acad. Sci. U.S.A.">
        <title>Fine-scale variation in meiotic recombination in Mimulus inferred from population shotgun sequencing.</title>
        <authorList>
            <person name="Hellsten U."/>
            <person name="Wright K.M."/>
            <person name="Jenkins J."/>
            <person name="Shu S."/>
            <person name="Yuan Y."/>
            <person name="Wessler S.R."/>
            <person name="Schmutz J."/>
            <person name="Willis J.H."/>
            <person name="Rokhsar D.S."/>
        </authorList>
    </citation>
    <scope>NUCLEOTIDE SEQUENCE [LARGE SCALE GENOMIC DNA]</scope>
    <source>
        <strain evidence="3">cv. DUN x IM62</strain>
    </source>
</reference>
<dbReference type="Gene3D" id="1.20.1280.50">
    <property type="match status" value="1"/>
</dbReference>
<dbReference type="KEGG" id="egt:105972006"/>
<dbReference type="Proteomes" id="UP000030748">
    <property type="component" value="Unassembled WGS sequence"/>
</dbReference>